<reference evidence="1 2" key="1">
    <citation type="journal article" date="2019" name="Sci. Rep.">
        <title>A high-quality genome of Eragrostis curvula grass provides insights into Poaceae evolution and supports new strategies to enhance forage quality.</title>
        <authorList>
            <person name="Carballo J."/>
            <person name="Santos B.A.C.M."/>
            <person name="Zappacosta D."/>
            <person name="Garbus I."/>
            <person name="Selva J.P."/>
            <person name="Gallo C.A."/>
            <person name="Diaz A."/>
            <person name="Albertini E."/>
            <person name="Caccamo M."/>
            <person name="Echenique V."/>
        </authorList>
    </citation>
    <scope>NUCLEOTIDE SEQUENCE [LARGE SCALE GENOMIC DNA]</scope>
    <source>
        <strain evidence="2">cv. Victoria</strain>
        <tissue evidence="1">Leaf</tissue>
    </source>
</reference>
<name>A0A5J9SQX0_9POAL</name>
<dbReference type="Proteomes" id="UP000324897">
    <property type="component" value="Unassembled WGS sequence"/>
</dbReference>
<proteinExistence type="predicted"/>
<sequence>MAQWQEKLLKAMTRTNRTMASFEKKLTDAMLFIKRKMDIDFEIAHVQKVLTKGGEKKRYRVCQSLKPRLAAISMADERLSQYSGDSGRMNLIPENKLCICIFDAPNVKSNGGNNAVGWQSFSLQIH</sequence>
<dbReference type="AlphaFoldDB" id="A0A5J9SQX0"/>
<evidence type="ECO:0000313" key="2">
    <source>
        <dbReference type="Proteomes" id="UP000324897"/>
    </source>
</evidence>
<evidence type="ECO:0000313" key="1">
    <source>
        <dbReference type="EMBL" id="TVU01329.1"/>
    </source>
</evidence>
<organism evidence="1 2">
    <name type="scientific">Eragrostis curvula</name>
    <name type="common">weeping love grass</name>
    <dbReference type="NCBI Taxonomy" id="38414"/>
    <lineage>
        <taxon>Eukaryota</taxon>
        <taxon>Viridiplantae</taxon>
        <taxon>Streptophyta</taxon>
        <taxon>Embryophyta</taxon>
        <taxon>Tracheophyta</taxon>
        <taxon>Spermatophyta</taxon>
        <taxon>Magnoliopsida</taxon>
        <taxon>Liliopsida</taxon>
        <taxon>Poales</taxon>
        <taxon>Poaceae</taxon>
        <taxon>PACMAD clade</taxon>
        <taxon>Chloridoideae</taxon>
        <taxon>Eragrostideae</taxon>
        <taxon>Eragrostidinae</taxon>
        <taxon>Eragrostis</taxon>
    </lineage>
</organism>
<dbReference type="Gramene" id="TVU01329">
    <property type="protein sequence ID" value="TVU01329"/>
    <property type="gene ID" value="EJB05_53217"/>
</dbReference>
<protein>
    <submittedName>
        <fullName evidence="1">Uncharacterized protein</fullName>
    </submittedName>
</protein>
<accession>A0A5J9SQX0</accession>
<gene>
    <name evidence="1" type="ORF">EJB05_53217</name>
</gene>
<keyword evidence="2" id="KW-1185">Reference proteome</keyword>
<comment type="caution">
    <text evidence="1">The sequence shown here is derived from an EMBL/GenBank/DDBJ whole genome shotgun (WGS) entry which is preliminary data.</text>
</comment>
<dbReference type="EMBL" id="RWGY01000457">
    <property type="protein sequence ID" value="TVU01329.1"/>
    <property type="molecule type" value="Genomic_DNA"/>
</dbReference>